<dbReference type="InterPro" id="IPR035874">
    <property type="entry name" value="IDS"/>
</dbReference>
<accession>A0ABD0KPQ8</accession>
<organism evidence="8 9">
    <name type="scientific">Batillaria attramentaria</name>
    <dbReference type="NCBI Taxonomy" id="370345"/>
    <lineage>
        <taxon>Eukaryota</taxon>
        <taxon>Metazoa</taxon>
        <taxon>Spiralia</taxon>
        <taxon>Lophotrochozoa</taxon>
        <taxon>Mollusca</taxon>
        <taxon>Gastropoda</taxon>
        <taxon>Caenogastropoda</taxon>
        <taxon>Sorbeoconcha</taxon>
        <taxon>Cerithioidea</taxon>
        <taxon>Batillariidae</taxon>
        <taxon>Batillaria</taxon>
    </lineage>
</organism>
<protein>
    <recommendedName>
        <fullName evidence="7">Sulfatase N-terminal domain-containing protein</fullName>
    </recommendedName>
</protein>
<evidence type="ECO:0000256" key="5">
    <source>
        <dbReference type="ARBA" id="ARBA00022801"/>
    </source>
</evidence>
<evidence type="ECO:0000256" key="4">
    <source>
        <dbReference type="ARBA" id="ARBA00022729"/>
    </source>
</evidence>
<dbReference type="EMBL" id="JACVVK020000143">
    <property type="protein sequence ID" value="KAK7489035.1"/>
    <property type="molecule type" value="Genomic_DNA"/>
</dbReference>
<evidence type="ECO:0000256" key="2">
    <source>
        <dbReference type="ARBA" id="ARBA00008779"/>
    </source>
</evidence>
<keyword evidence="5" id="KW-0378">Hydrolase</keyword>
<dbReference type="Gene3D" id="3.40.720.10">
    <property type="entry name" value="Alkaline Phosphatase, subunit A"/>
    <property type="match status" value="1"/>
</dbReference>
<evidence type="ECO:0000256" key="3">
    <source>
        <dbReference type="ARBA" id="ARBA00022723"/>
    </source>
</evidence>
<evidence type="ECO:0000256" key="1">
    <source>
        <dbReference type="ARBA" id="ARBA00001913"/>
    </source>
</evidence>
<comment type="cofactor">
    <cofactor evidence="1">
        <name>Ca(2+)</name>
        <dbReference type="ChEBI" id="CHEBI:29108"/>
    </cofactor>
</comment>
<dbReference type="CDD" id="cd16030">
    <property type="entry name" value="iduronate-2-sulfatase"/>
    <property type="match status" value="1"/>
</dbReference>
<keyword evidence="4" id="KW-0732">Signal</keyword>
<evidence type="ECO:0000313" key="9">
    <source>
        <dbReference type="Proteomes" id="UP001519460"/>
    </source>
</evidence>
<evidence type="ECO:0000313" key="8">
    <source>
        <dbReference type="EMBL" id="KAK7489035.1"/>
    </source>
</evidence>
<dbReference type="PROSITE" id="PS00523">
    <property type="entry name" value="SULFATASE_1"/>
    <property type="match status" value="1"/>
</dbReference>
<proteinExistence type="inferred from homology"/>
<dbReference type="Pfam" id="PF00884">
    <property type="entry name" value="Sulfatase"/>
    <property type="match status" value="1"/>
</dbReference>
<keyword evidence="3" id="KW-0479">Metal-binding</keyword>
<comment type="caution">
    <text evidence="8">The sequence shown here is derived from an EMBL/GenBank/DDBJ whole genome shotgun (WGS) entry which is preliminary data.</text>
</comment>
<reference evidence="8 9" key="1">
    <citation type="journal article" date="2023" name="Sci. Data">
        <title>Genome assembly of the Korean intertidal mud-creeper Batillaria attramentaria.</title>
        <authorList>
            <person name="Patra A.K."/>
            <person name="Ho P.T."/>
            <person name="Jun S."/>
            <person name="Lee S.J."/>
            <person name="Kim Y."/>
            <person name="Won Y.J."/>
        </authorList>
    </citation>
    <scope>NUCLEOTIDE SEQUENCE [LARGE SCALE GENOMIC DNA]</scope>
    <source>
        <strain evidence="8">Wonlab-2016</strain>
    </source>
</reference>
<keyword evidence="9" id="KW-1185">Reference proteome</keyword>
<evidence type="ECO:0000256" key="6">
    <source>
        <dbReference type="ARBA" id="ARBA00022837"/>
    </source>
</evidence>
<dbReference type="AlphaFoldDB" id="A0ABD0KPQ8"/>
<gene>
    <name evidence="8" type="ORF">BaRGS_00019696</name>
</gene>
<dbReference type="GO" id="GO:0046872">
    <property type="term" value="F:metal ion binding"/>
    <property type="evidence" value="ECO:0007669"/>
    <property type="project" value="UniProtKB-KW"/>
</dbReference>
<sequence>MPHVSATCQAAIFKKVHEQNVASVTEANGERTVTPTDPTAVFKVVYEVDPKETATFTRVTYRVNGAAPQSVYTNVFNHPDQTNTGSIYDNAFTVGQNKVKDFPPQTAGNRIRFTVTPESGTTAIELVIVSIEACLGTTGEADALTTWLTNAPTSKPNVLFMVSDDLRPWMGCYGVDFMVTPNLDLLASKSVRFDSAYVQHAVCGPSRASFMTGRRSESTRVMDLHTYWRTAGGNFTTVSQYFKDNGYLAEGVGKIYHKGVAGGDTNDYPYSWSTPLDRSDPTLEFSDSMFPFCRYCRSVILMTSFVDCSTFLVMDQTPVYPAEAISNSKAQTVRPVEETGGVLQDTRIADNAVTKLQEYAQNPDQPFFLAVGFLKPHLPFLFPEQYMDLYPNPMDIPLAVNRDINTNLPSIVWTKFGELQKYGDIAALNLSAENNYRIADDKQYELRRGYAAATSYIDAMVGKVLQGLNDNGLASNTIIVFFSDHGFQLGENGQWTKHNNYETSVRIPFLLRVPGVTDNNDGFQSIDLFNYTPQDYGRRLRAVAWRGRTWRSVSIPGTGLLMADWNKINTRELYIHDVDENGSDVDVEEHFNQVDNPNYSGVVAELAQKLRENWFVALQDYHNQGQN</sequence>
<dbReference type="SUPFAM" id="SSF53649">
    <property type="entry name" value="Alkaline phosphatase-like"/>
    <property type="match status" value="1"/>
</dbReference>
<comment type="similarity">
    <text evidence="2">Belongs to the sulfatase family.</text>
</comment>
<dbReference type="GO" id="GO:0016787">
    <property type="term" value="F:hydrolase activity"/>
    <property type="evidence" value="ECO:0007669"/>
    <property type="project" value="UniProtKB-KW"/>
</dbReference>
<dbReference type="Proteomes" id="UP001519460">
    <property type="component" value="Unassembled WGS sequence"/>
</dbReference>
<dbReference type="InterPro" id="IPR024607">
    <property type="entry name" value="Sulfatase_CS"/>
</dbReference>
<keyword evidence="6" id="KW-0106">Calcium</keyword>
<feature type="domain" description="Sulfatase N-terminal" evidence="7">
    <location>
        <begin position="156"/>
        <end position="524"/>
    </location>
</feature>
<name>A0ABD0KPQ8_9CAEN</name>
<dbReference type="PANTHER" id="PTHR45953">
    <property type="entry name" value="IDURONATE 2-SULFATASE"/>
    <property type="match status" value="1"/>
</dbReference>
<dbReference type="InterPro" id="IPR017850">
    <property type="entry name" value="Alkaline_phosphatase_core_sf"/>
</dbReference>
<evidence type="ECO:0000259" key="7">
    <source>
        <dbReference type="Pfam" id="PF00884"/>
    </source>
</evidence>
<dbReference type="PANTHER" id="PTHR45953:SF1">
    <property type="entry name" value="IDURONATE 2-SULFATASE"/>
    <property type="match status" value="1"/>
</dbReference>
<dbReference type="InterPro" id="IPR000917">
    <property type="entry name" value="Sulfatase_N"/>
</dbReference>